<dbReference type="InterPro" id="IPR051156">
    <property type="entry name" value="Mito/Outer_Membr_Metalloprot"/>
</dbReference>
<dbReference type="Pfam" id="PF01435">
    <property type="entry name" value="Peptidase_M48"/>
    <property type="match status" value="1"/>
</dbReference>
<evidence type="ECO:0000259" key="8">
    <source>
        <dbReference type="Pfam" id="PF01435"/>
    </source>
</evidence>
<evidence type="ECO:0000313" key="10">
    <source>
        <dbReference type="Proteomes" id="UP000326287"/>
    </source>
</evidence>
<dbReference type="PANTHER" id="PTHR22726:SF24">
    <property type="entry name" value="M48 FAMILY METALLOPEPTIDASE"/>
    <property type="match status" value="1"/>
</dbReference>
<dbReference type="EMBL" id="CP036422">
    <property type="protein sequence ID" value="QFU74538.1"/>
    <property type="molecule type" value="Genomic_DNA"/>
</dbReference>
<dbReference type="PANTHER" id="PTHR22726">
    <property type="entry name" value="METALLOENDOPEPTIDASE OMA1"/>
    <property type="match status" value="1"/>
</dbReference>
<proteinExistence type="predicted"/>
<keyword evidence="6" id="KW-0482">Metalloprotease</keyword>
<feature type="chain" id="PRO_5024950848" evidence="7">
    <location>
        <begin position="20"/>
        <end position="456"/>
    </location>
</feature>
<protein>
    <submittedName>
        <fullName evidence="9">Peptidase M48</fullName>
    </submittedName>
</protein>
<evidence type="ECO:0000256" key="1">
    <source>
        <dbReference type="ARBA" id="ARBA00001947"/>
    </source>
</evidence>
<evidence type="ECO:0000256" key="6">
    <source>
        <dbReference type="ARBA" id="ARBA00023049"/>
    </source>
</evidence>
<name>A0A5P9NHP2_9GAMM</name>
<keyword evidence="2" id="KW-0645">Protease</keyword>
<keyword evidence="10" id="KW-1185">Reference proteome</keyword>
<evidence type="ECO:0000256" key="5">
    <source>
        <dbReference type="ARBA" id="ARBA00022833"/>
    </source>
</evidence>
<evidence type="ECO:0000256" key="4">
    <source>
        <dbReference type="ARBA" id="ARBA00022801"/>
    </source>
</evidence>
<dbReference type="GO" id="GO:0051603">
    <property type="term" value="P:proteolysis involved in protein catabolic process"/>
    <property type="evidence" value="ECO:0007669"/>
    <property type="project" value="TreeGrafter"/>
</dbReference>
<feature type="signal peptide" evidence="7">
    <location>
        <begin position="1"/>
        <end position="19"/>
    </location>
</feature>
<keyword evidence="7" id="KW-0732">Signal</keyword>
<dbReference type="GO" id="GO:0004222">
    <property type="term" value="F:metalloendopeptidase activity"/>
    <property type="evidence" value="ECO:0007669"/>
    <property type="project" value="InterPro"/>
</dbReference>
<dbReference type="InterPro" id="IPR001915">
    <property type="entry name" value="Peptidase_M48"/>
</dbReference>
<feature type="domain" description="Peptidase M48" evidence="8">
    <location>
        <begin position="41"/>
        <end position="228"/>
    </location>
</feature>
<dbReference type="AlphaFoldDB" id="A0A5P9NHP2"/>
<dbReference type="RefSeq" id="WP_152660650.1">
    <property type="nucleotide sequence ID" value="NZ_CP036422.1"/>
</dbReference>
<gene>
    <name evidence="9" type="ORF">EY643_02090</name>
</gene>
<organism evidence="9 10">
    <name type="scientific">Halioglobus maricola</name>
    <dbReference type="NCBI Taxonomy" id="2601894"/>
    <lineage>
        <taxon>Bacteria</taxon>
        <taxon>Pseudomonadati</taxon>
        <taxon>Pseudomonadota</taxon>
        <taxon>Gammaproteobacteria</taxon>
        <taxon>Cellvibrionales</taxon>
        <taxon>Halieaceae</taxon>
        <taxon>Halioglobus</taxon>
    </lineage>
</organism>
<keyword evidence="3" id="KW-0479">Metal-binding</keyword>
<keyword evidence="4" id="KW-0378">Hydrolase</keyword>
<reference evidence="9 10" key="1">
    <citation type="submission" date="2019-02" db="EMBL/GenBank/DDBJ databases">
        <authorList>
            <person name="Li S.-H."/>
        </authorList>
    </citation>
    <scope>NUCLEOTIDE SEQUENCE [LARGE SCALE GENOMIC DNA]</scope>
    <source>
        <strain evidence="9 10">IMCC14385</strain>
    </source>
</reference>
<evidence type="ECO:0000313" key="9">
    <source>
        <dbReference type="EMBL" id="QFU74538.1"/>
    </source>
</evidence>
<dbReference type="KEGG" id="halc:EY643_02090"/>
<sequence length="456" mass="49846">MRLLSCCALLLSLSMAVQAADKYEKAHQEIVDAGQLYDDPELQQYIDRIGQRLVAHSDEPNGDFTFSVIDTDVINAFAAQGGYIYISRGLLPYLENEDELAGVLGHEIGHITGSHHSRRKTADVTSKIVATTTYILTGSGELADASSMYGAELISGFGREMELEADGLGAEYMYRAGYDPQALLQVIGVLKDHEQFQRTVARASGKPGGTYHGVYASHPRNDKRLQTVIGAAAELDDGSYIESPEIPGEFKQQMDGLVWGDSVQSARDENRFYHNKLEFTFEHPPGWTVQTGGQAVVARAPDQSASLTISLRRRDPSSTPQAVLEANAKGELSDGEPLEQAGLSGYTATASAGGTSRRLAVIDYRYSYLLQGEATDFAASDPALLDMIKSFRPTHPKEKPAGEARYLRYIRVPRGATVASIAAEMKIPHAEDQLRLINGLYPRGEPRTGDWFKVVQ</sequence>
<accession>A0A5P9NHP2</accession>
<comment type="cofactor">
    <cofactor evidence="1">
        <name>Zn(2+)</name>
        <dbReference type="ChEBI" id="CHEBI:29105"/>
    </cofactor>
</comment>
<dbReference type="OrthoDB" id="9810445at2"/>
<dbReference type="Gene3D" id="3.30.2010.10">
    <property type="entry name" value="Metalloproteases ('zincins'), catalytic domain"/>
    <property type="match status" value="1"/>
</dbReference>
<evidence type="ECO:0000256" key="7">
    <source>
        <dbReference type="SAM" id="SignalP"/>
    </source>
</evidence>
<evidence type="ECO:0000256" key="3">
    <source>
        <dbReference type="ARBA" id="ARBA00022723"/>
    </source>
</evidence>
<dbReference type="Proteomes" id="UP000326287">
    <property type="component" value="Chromosome"/>
</dbReference>
<dbReference type="GO" id="GO:0016020">
    <property type="term" value="C:membrane"/>
    <property type="evidence" value="ECO:0007669"/>
    <property type="project" value="TreeGrafter"/>
</dbReference>
<evidence type="ECO:0000256" key="2">
    <source>
        <dbReference type="ARBA" id="ARBA00022670"/>
    </source>
</evidence>
<dbReference type="GO" id="GO:0046872">
    <property type="term" value="F:metal ion binding"/>
    <property type="evidence" value="ECO:0007669"/>
    <property type="project" value="UniProtKB-KW"/>
</dbReference>
<keyword evidence="5" id="KW-0862">Zinc</keyword>